<dbReference type="RefSeq" id="WP_405145637.1">
    <property type="nucleotide sequence ID" value="NZ_CP109527.1"/>
</dbReference>
<evidence type="ECO:0000313" key="2">
    <source>
        <dbReference type="EMBL" id="WTY33428.1"/>
    </source>
</evidence>
<dbReference type="Pfam" id="PF08241">
    <property type="entry name" value="Methyltransf_11"/>
    <property type="match status" value="1"/>
</dbReference>
<dbReference type="Proteomes" id="UP001621418">
    <property type="component" value="Chromosome"/>
</dbReference>
<dbReference type="InterPro" id="IPR013216">
    <property type="entry name" value="Methyltransf_11"/>
</dbReference>
<dbReference type="EMBL" id="CP109527">
    <property type="protein sequence ID" value="WTY33428.1"/>
    <property type="molecule type" value="Genomic_DNA"/>
</dbReference>
<organism evidence="2 3">
    <name type="scientific">Nocardia salmonicida</name>
    <dbReference type="NCBI Taxonomy" id="53431"/>
    <lineage>
        <taxon>Bacteria</taxon>
        <taxon>Bacillati</taxon>
        <taxon>Actinomycetota</taxon>
        <taxon>Actinomycetes</taxon>
        <taxon>Mycobacteriales</taxon>
        <taxon>Nocardiaceae</taxon>
        <taxon>Nocardia</taxon>
    </lineage>
</organism>
<name>A0ABZ1N0H1_9NOCA</name>
<gene>
    <name evidence="2" type="ORF">OG308_18990</name>
</gene>
<dbReference type="SUPFAM" id="SSF53335">
    <property type="entry name" value="S-adenosyl-L-methionine-dependent methyltransferases"/>
    <property type="match status" value="1"/>
</dbReference>
<accession>A0ABZ1N0H1</accession>
<keyword evidence="2" id="KW-0808">Transferase</keyword>
<dbReference type="GO" id="GO:0032259">
    <property type="term" value="P:methylation"/>
    <property type="evidence" value="ECO:0007669"/>
    <property type="project" value="UniProtKB-KW"/>
</dbReference>
<keyword evidence="3" id="KW-1185">Reference proteome</keyword>
<dbReference type="InterPro" id="IPR029063">
    <property type="entry name" value="SAM-dependent_MTases_sf"/>
</dbReference>
<protein>
    <submittedName>
        <fullName evidence="2">Class I SAM-dependent methyltransferase</fullName>
    </submittedName>
</protein>
<evidence type="ECO:0000259" key="1">
    <source>
        <dbReference type="Pfam" id="PF08241"/>
    </source>
</evidence>
<feature type="domain" description="Methyltransferase type 11" evidence="1">
    <location>
        <begin position="179"/>
        <end position="265"/>
    </location>
</feature>
<dbReference type="Gene3D" id="3.40.50.150">
    <property type="entry name" value="Vaccinia Virus protein VP39"/>
    <property type="match status" value="1"/>
</dbReference>
<evidence type="ECO:0000313" key="3">
    <source>
        <dbReference type="Proteomes" id="UP001621418"/>
    </source>
</evidence>
<reference evidence="2 3" key="1">
    <citation type="submission" date="2022-10" db="EMBL/GenBank/DDBJ databases">
        <title>The complete genomes of actinobacterial strains from the NBC collection.</title>
        <authorList>
            <person name="Joergensen T.S."/>
            <person name="Alvarez Arevalo M."/>
            <person name="Sterndorff E.B."/>
            <person name="Faurdal D."/>
            <person name="Vuksanovic O."/>
            <person name="Mourched A.-S."/>
            <person name="Charusanti P."/>
            <person name="Shaw S."/>
            <person name="Blin K."/>
            <person name="Weber T."/>
        </authorList>
    </citation>
    <scope>NUCLEOTIDE SEQUENCE [LARGE SCALE GENOMIC DNA]</scope>
    <source>
        <strain evidence="2 3">NBC_01413</strain>
    </source>
</reference>
<dbReference type="GO" id="GO:0008168">
    <property type="term" value="F:methyltransferase activity"/>
    <property type="evidence" value="ECO:0007669"/>
    <property type="project" value="UniProtKB-KW"/>
</dbReference>
<sequence>MKLVLTPHLAVGSTAVIGMVPEPKLVRLWWAVMWPLFGQGRSFDKSRFPWGARPVCPEWRVINFAADPGGGRGGAGTAVALSRLLLSVADAHRIVLLTAARADDKRLERAYTRHGFVRVEPAPVRQKKRSVMTIEMKRLPMSESRITPRRNVLRTGRTDRAFAQFVFGPDWERPGSVLLDLGAGDSPLADDLQQLGWHTVTLDRDYARIRPAHDQIAVAGDCAALPFPGETFDVVMAVWVLLHVDDVDVCVREIARVLRPTGVLLLHPIWASGARLRRIGRLPGVTVRRGRVIRKRCRPCASVDAAAFDAWDADQRAAFLKALRPNGTIRALGQFATDVIVRTTGDHRRGRRGRGHQWQPRE</sequence>
<proteinExistence type="predicted"/>
<keyword evidence="2" id="KW-0489">Methyltransferase</keyword>
<dbReference type="CDD" id="cd02440">
    <property type="entry name" value="AdoMet_MTases"/>
    <property type="match status" value="1"/>
</dbReference>